<dbReference type="Pfam" id="PF11741">
    <property type="entry name" value="AMIN"/>
    <property type="match status" value="2"/>
</dbReference>
<dbReference type="SUPFAM" id="SSF55383">
    <property type="entry name" value="Copper amine oxidase, domain N"/>
    <property type="match status" value="1"/>
</dbReference>
<dbReference type="Proteomes" id="UP000035704">
    <property type="component" value="Chromosome"/>
</dbReference>
<dbReference type="STRING" id="84022.CACET_c04610"/>
<dbReference type="AlphaFoldDB" id="A0A0D8IEX6"/>
<dbReference type="RefSeq" id="WP_048407518.1">
    <property type="nucleotide sequence ID" value="NZ_CP009687.1"/>
</dbReference>
<organism evidence="2 3">
    <name type="scientific">Clostridium aceticum</name>
    <dbReference type="NCBI Taxonomy" id="84022"/>
    <lineage>
        <taxon>Bacteria</taxon>
        <taxon>Bacillati</taxon>
        <taxon>Bacillota</taxon>
        <taxon>Clostridia</taxon>
        <taxon>Eubacteriales</taxon>
        <taxon>Clostridiaceae</taxon>
        <taxon>Clostridium</taxon>
    </lineage>
</organism>
<dbReference type="Pfam" id="PF01520">
    <property type="entry name" value="Amidase_3"/>
    <property type="match status" value="1"/>
</dbReference>
<dbReference type="Pfam" id="PF07833">
    <property type="entry name" value="Cu_amine_oxidN1"/>
    <property type="match status" value="1"/>
</dbReference>
<dbReference type="InterPro" id="IPR036582">
    <property type="entry name" value="Mao_N_sf"/>
</dbReference>
<dbReference type="KEGG" id="cace:CACET_c04610"/>
<dbReference type="Gene3D" id="3.40.630.40">
    <property type="entry name" value="Zn-dependent exopeptidases"/>
    <property type="match status" value="1"/>
</dbReference>
<dbReference type="OrthoDB" id="9806267at2"/>
<keyword evidence="3" id="KW-1185">Reference proteome</keyword>
<keyword evidence="1 2" id="KW-0378">Hydrolase</keyword>
<dbReference type="InterPro" id="IPR021731">
    <property type="entry name" value="AMIN_dom"/>
</dbReference>
<sequence>MKKIISVVLLLVILTTSLGYANANSNLVRMTMDGRTMDFHTVKLNIEGKPATTDVPAVLHQGRTLVPIHTVRNMGIGVEWRDASREVVITSEDQTVILKIDSPIATVNDVAKRLPSDVPPKILTYQGSGRTMLPIAFLRELGLKVEWNESTRTVSVEGKKPTYKTMTGIQVNTVGNTTEIRVKGDQQLTYTTSELSNPARVVFNFVDTKFDLANKSDLLPNGTLQVQVNGNGIRSVRAAQFELNPMTTRVTIELDNMAKPEVSYDNKTNETVIQFVTEEVNKSYVKDVRTEIYQGREVIVVHGDNIVNHTVTRLHNPERLIVDIPSSTLDPSKNLRNLQINSKLIQSIDVAEMTSSESVRLVITLQQREDYADYQKVVESDRLFLYLEDIEENDSIEVLQYREVNRQLTRLEFKTASLVEYAFSVRDYGKTLQVAISKEDIELPIKTIEINDHLVQSVSISEDRTTDQYIVVVALQEDIQYRVVSPSYTRDYAIEFLPRNNQQSPTKTPLIVIDPGHGGTDPGAISPISGLMEKDLVLDVAKRLNKLLTEAGFNTYMTRETDTSVALADRAKIANQLQADLFISVHANAAGASTARGIENLYYPSDINPNDHRPNKKLAEIFQREMVKVTGAHSRNIVARDKLVVLRDTTMPAVLSEIGFLTNAEEVARLATSEYRQLVAEGMFQGIVKYFEEVK</sequence>
<accession>A0A0D8IEX6</accession>
<dbReference type="EC" id="3.5.1.28" evidence="2"/>
<dbReference type="PANTHER" id="PTHR30404:SF0">
    <property type="entry name" value="N-ACETYLMURAMOYL-L-ALANINE AMIDASE AMIC"/>
    <property type="match status" value="1"/>
</dbReference>
<name>A0A0D8IEX6_9CLOT</name>
<protein>
    <submittedName>
        <fullName evidence="2">N-acetylmuramoyl-L-alanine amidase LytC</fullName>
        <ecNumber evidence="2">3.5.1.28</ecNumber>
    </submittedName>
</protein>
<gene>
    <name evidence="2" type="primary">lytC</name>
    <name evidence="2" type="ORF">CACET_c04610</name>
</gene>
<dbReference type="EMBL" id="CP009687">
    <property type="protein sequence ID" value="AKL93977.1"/>
    <property type="molecule type" value="Genomic_DNA"/>
</dbReference>
<evidence type="ECO:0000256" key="1">
    <source>
        <dbReference type="ARBA" id="ARBA00022801"/>
    </source>
</evidence>
<dbReference type="GO" id="GO:0009253">
    <property type="term" value="P:peptidoglycan catabolic process"/>
    <property type="evidence" value="ECO:0007669"/>
    <property type="project" value="InterPro"/>
</dbReference>
<evidence type="ECO:0000313" key="2">
    <source>
        <dbReference type="EMBL" id="AKL93977.1"/>
    </source>
</evidence>
<dbReference type="InterPro" id="IPR002508">
    <property type="entry name" value="MurNAc-LAA_cat"/>
</dbReference>
<dbReference type="SMART" id="SM00646">
    <property type="entry name" value="Ami_3"/>
    <property type="match status" value="1"/>
</dbReference>
<dbReference type="InterPro" id="IPR050695">
    <property type="entry name" value="N-acetylmuramoyl_amidase_3"/>
</dbReference>
<evidence type="ECO:0000313" key="3">
    <source>
        <dbReference type="Proteomes" id="UP000035704"/>
    </source>
</evidence>
<dbReference type="GO" id="GO:0030288">
    <property type="term" value="C:outer membrane-bounded periplasmic space"/>
    <property type="evidence" value="ECO:0007669"/>
    <property type="project" value="TreeGrafter"/>
</dbReference>
<dbReference type="SUPFAM" id="SSF53187">
    <property type="entry name" value="Zn-dependent exopeptidases"/>
    <property type="match status" value="1"/>
</dbReference>
<dbReference type="PANTHER" id="PTHR30404">
    <property type="entry name" value="N-ACETYLMURAMOYL-L-ALANINE AMIDASE"/>
    <property type="match status" value="1"/>
</dbReference>
<dbReference type="Gene3D" id="2.60.40.3500">
    <property type="match status" value="2"/>
</dbReference>
<dbReference type="PATRIC" id="fig|84022.5.peg.1629"/>
<reference evidence="2 3" key="1">
    <citation type="submission" date="2014-10" db="EMBL/GenBank/DDBJ databases">
        <title>Genome sequence of Clostridium aceticum DSM 1496.</title>
        <authorList>
            <person name="Poehlein A."/>
            <person name="Schiel-Bengelsdorf B."/>
            <person name="Gottschalk G."/>
            <person name="Duerre P."/>
            <person name="Daniel R."/>
        </authorList>
    </citation>
    <scope>NUCLEOTIDE SEQUENCE [LARGE SCALE GENOMIC DNA]</scope>
    <source>
        <strain evidence="2 3">DSM 1496</strain>
    </source>
</reference>
<dbReference type="Gene3D" id="3.30.457.10">
    <property type="entry name" value="Copper amine oxidase-like, N-terminal domain"/>
    <property type="match status" value="1"/>
</dbReference>
<dbReference type="InterPro" id="IPR012854">
    <property type="entry name" value="Cu_amine_oxidase-like_N"/>
</dbReference>
<proteinExistence type="predicted"/>
<dbReference type="CDD" id="cd02696">
    <property type="entry name" value="MurNAc-LAA"/>
    <property type="match status" value="1"/>
</dbReference>
<dbReference type="GO" id="GO:0008745">
    <property type="term" value="F:N-acetylmuramoyl-L-alanine amidase activity"/>
    <property type="evidence" value="ECO:0007669"/>
    <property type="project" value="UniProtKB-EC"/>
</dbReference>